<reference evidence="2" key="3">
    <citation type="journal article" date="2007" name="Microbiology">
        <title>In vivo expression technology identifies a type VI secretion system locus in Burkholderia pseudomallei that is induced upon invasion of macrophages.</title>
        <authorList>
            <person name="Shalom G."/>
            <person name="Shaw J.G."/>
            <person name="Thomas M.S."/>
        </authorList>
    </citation>
    <scope>NUCLEOTIDE SEQUENCE</scope>
</reference>
<proteinExistence type="predicted"/>
<dbReference type="AlphaFoldDB" id="A0A8B6X304"/>
<dbReference type="PIRSF" id="PIRSF028304">
    <property type="entry name" value="UCP028304"/>
    <property type="match status" value="1"/>
</dbReference>
<organism evidence="1 2">
    <name type="scientific">Derxia gummosa DSM 723</name>
    <dbReference type="NCBI Taxonomy" id="1121388"/>
    <lineage>
        <taxon>Bacteria</taxon>
        <taxon>Pseudomonadati</taxon>
        <taxon>Pseudomonadota</taxon>
        <taxon>Betaproteobacteria</taxon>
        <taxon>Burkholderiales</taxon>
        <taxon>Alcaligenaceae</taxon>
        <taxon>Derxia</taxon>
    </lineage>
</organism>
<evidence type="ECO:0000313" key="1">
    <source>
        <dbReference type="Proteomes" id="UP000675920"/>
    </source>
</evidence>
<dbReference type="NCBIfam" id="TIGR03359">
    <property type="entry name" value="VI_chp_6"/>
    <property type="match status" value="1"/>
</dbReference>
<accession>A0A8B6X304</accession>
<dbReference type="RefSeq" id="WP_028310744.1">
    <property type="nucleotide sequence ID" value="NZ_AXWS01000007.1"/>
</dbReference>
<sequence>MDPRLLDCYENELKHLREMGAEFARQHPKIAARLDIASTQVADPYVERLLEGFAFMAARVQLRLDAEFPRFTQRLLEVLHPGHLAPQPAALIAELHPRLGDAALVSGFRVPRGTGLRGLLGRGDATACQFRTAHELRLWPLKVESAAYVGYVADLPLTQLPLPKRPRATVRVKLRVTGGHSLRQLPLDRLVFHLGGQDGIAARLYERLFTSLAGVLVNLPGEPLGAPRFLGVEALAQVGFEDSEALLPVGLRNFQGWRLVQEYFALPQRYHFIALDGLDRVAGGAGGGEVEFVFLLDQPDSQLEGVIAAENFRLNCTPAVNLFEQRCDRIHLDGRSADHHVVPDRTRPMDLEVVQVTNVVGHGPGGERVFHPLYAAFHADADRRNACYSLLREPRALSAGQKRNGSRSSYVGSEVFISLVDPDEAPYPSDLRQLSVTALCSNRDLPLHMAVGVGATDLVLDVSAPVEGVRVVKGPSRPASALREGGIGWRFINHLSLNYLSLLDADEHEGASIVRDMLALHAVGADDGTLRQIEGLRAVRARPVTRRLPPPAGFPGGAHRGHERITFGRGIEIELEVDEMSFQGASAFLLSAVLARFFARHASINSFTETTLRSLGRGEIMRWRPRCGTRALV</sequence>
<gene>
    <name evidence="2" type="primary">tssF</name>
</gene>
<reference evidence="2" key="2">
    <citation type="journal article" date="2006" name="Science">
        <title>A virulence locus of Pseudomonas aeruginosa encodes a protein secretion apparatus.</title>
        <authorList>
            <person name="Mougous J.D."/>
            <person name="Cuff M.E."/>
            <person name="Raunser S."/>
            <person name="Shen A."/>
            <person name="Zhou M."/>
            <person name="Gifford C.A."/>
            <person name="Goodman A.L."/>
            <person name="Joachimiak G."/>
            <person name="Ordonez C.L."/>
            <person name="Lory S."/>
            <person name="Walz T."/>
            <person name="Joachimiak A."/>
            <person name="Mekalanos J.J."/>
        </authorList>
    </citation>
    <scope>NUCLEOTIDE SEQUENCE</scope>
</reference>
<dbReference type="PANTHER" id="PTHR35370">
    <property type="entry name" value="CYTOPLASMIC PROTEIN-RELATED-RELATED"/>
    <property type="match status" value="1"/>
</dbReference>
<dbReference type="PANTHER" id="PTHR35370:SF1">
    <property type="entry name" value="TYPE VI SECRETION SYSTEM COMPONENT TSSF1"/>
    <property type="match status" value="1"/>
</dbReference>
<reference evidence="2" key="4">
    <citation type="submission" date="2025-08" db="UniProtKB">
        <authorList>
            <consortium name="RefSeq"/>
        </authorList>
    </citation>
    <scope>IDENTIFICATION</scope>
</reference>
<dbReference type="OrthoDB" id="9763676at2"/>
<keyword evidence="1" id="KW-1185">Reference proteome</keyword>
<dbReference type="Pfam" id="PF05947">
    <property type="entry name" value="T6SS_TssF"/>
    <property type="match status" value="1"/>
</dbReference>
<dbReference type="Proteomes" id="UP000675920">
    <property type="component" value="Unplaced"/>
</dbReference>
<reference evidence="2" key="1">
    <citation type="journal article" date="2006" name="Proc. Natl. Acad. Sci. U.S.A.">
        <title>Identification of a conserved bacterial protein secretion system in Vibrio cholerae using the Dictyostelium host model system.</title>
        <authorList>
            <person name="Pukatzki S."/>
            <person name="Ma A.T."/>
            <person name="Sturtevant D."/>
            <person name="Krastins B."/>
            <person name="Sarracino D."/>
            <person name="Nelson W.C."/>
            <person name="Heidelberg J.F."/>
            <person name="Mekalanos J.J."/>
        </authorList>
    </citation>
    <scope>NUCLEOTIDE SEQUENCE</scope>
</reference>
<name>A0A8B6X304_9BURK</name>
<protein>
    <submittedName>
        <fullName evidence="2">Type VI secretion system baseplate subunit TssF</fullName>
    </submittedName>
</protein>
<evidence type="ECO:0000313" key="2">
    <source>
        <dbReference type="RefSeq" id="WP_028310744.1"/>
    </source>
</evidence>
<dbReference type="InterPro" id="IPR010272">
    <property type="entry name" value="T6SS_TssF"/>
</dbReference>